<dbReference type="AlphaFoldDB" id="A0A447R4C4"/>
<protein>
    <recommendedName>
        <fullName evidence="2">Dit-like phage tail protein N-terminal domain-containing protein</fullName>
    </recommendedName>
</protein>
<reference evidence="3 4" key="1">
    <citation type="submission" date="2018-12" db="EMBL/GenBank/DDBJ databases">
        <authorList>
            <consortium name="Pathogen Informatics"/>
        </authorList>
    </citation>
    <scope>NUCLEOTIDE SEQUENCE [LARGE SCALE GENOMIC DNA]</scope>
    <source>
        <strain evidence="3 4">NCTC10047</strain>
    </source>
</reference>
<feature type="domain" description="Dit-like phage tail protein N-terminal" evidence="2">
    <location>
        <begin position="34"/>
        <end position="153"/>
    </location>
</feature>
<proteinExistence type="predicted"/>
<name>A0A447R4C4_SALER</name>
<evidence type="ECO:0000313" key="3">
    <source>
        <dbReference type="EMBL" id="VEA77126.1"/>
    </source>
</evidence>
<dbReference type="InterPro" id="IPR048494">
    <property type="entry name" value="Dit-like_N"/>
</dbReference>
<evidence type="ECO:0000256" key="1">
    <source>
        <dbReference type="SAM" id="MobiDB-lite"/>
    </source>
</evidence>
<evidence type="ECO:0000313" key="4">
    <source>
        <dbReference type="Proteomes" id="UP000275676"/>
    </source>
</evidence>
<dbReference type="Proteomes" id="UP000275676">
    <property type="component" value="Chromosome"/>
</dbReference>
<feature type="region of interest" description="Disordered" evidence="1">
    <location>
        <begin position="153"/>
        <end position="187"/>
    </location>
</feature>
<organism evidence="3 4">
    <name type="scientific">Salmonella enterica subsp. arizonae</name>
    <dbReference type="NCBI Taxonomy" id="59203"/>
    <lineage>
        <taxon>Bacteria</taxon>
        <taxon>Pseudomonadati</taxon>
        <taxon>Pseudomonadota</taxon>
        <taxon>Gammaproteobacteria</taxon>
        <taxon>Enterobacterales</taxon>
        <taxon>Enterobacteriaceae</taxon>
        <taxon>Salmonella</taxon>
    </lineage>
</organism>
<gene>
    <name evidence="3" type="ORF">NCTC10047_03034</name>
</gene>
<sequence>MADGMEGAISAPRDQRAVMVFESGVTVSLRLKTREGFEAKRTIAQGKVETGYKISDGTVDDPKVVSFEGIITGADFPYTYGLLYTNQNMIQAMNQAQQIMAAYELKEFVSVYTSFMAMPQSVIQSLNIEAVPKKNCYTIKLTAQKVETVTFQRSRNKSAQSKTSNPAGKGTVAAGKKSATPVDARKEPQKFDSLAKVWRWIRS</sequence>
<evidence type="ECO:0000259" key="2">
    <source>
        <dbReference type="Pfam" id="PF21821"/>
    </source>
</evidence>
<dbReference type="EMBL" id="LR134156">
    <property type="protein sequence ID" value="VEA77126.1"/>
    <property type="molecule type" value="Genomic_DNA"/>
</dbReference>
<accession>A0A447R4C4</accession>
<dbReference type="Pfam" id="PF21821">
    <property type="entry name" value="Dit_like"/>
    <property type="match status" value="1"/>
</dbReference>
<feature type="compositionally biased region" description="Polar residues" evidence="1">
    <location>
        <begin position="153"/>
        <end position="166"/>
    </location>
</feature>